<name>A0A6I6EX34_9GAMM</name>
<protein>
    <submittedName>
        <fullName evidence="2">Uncharacterized protein</fullName>
    </submittedName>
</protein>
<accession>A0A6I6EX34</accession>
<dbReference type="EMBL" id="CP046509">
    <property type="protein sequence ID" value="QGU89182.1"/>
    <property type="molecule type" value="Genomic_DNA"/>
</dbReference>
<evidence type="ECO:0000313" key="2">
    <source>
        <dbReference type="EMBL" id="QGU89182.1"/>
    </source>
</evidence>
<feature type="transmembrane region" description="Helical" evidence="1">
    <location>
        <begin position="52"/>
        <end position="74"/>
    </location>
</feature>
<dbReference type="AlphaFoldDB" id="A0A6I6EX34"/>
<gene>
    <name evidence="2" type="ORF">GN242_19015</name>
</gene>
<keyword evidence="1" id="KW-0472">Membrane</keyword>
<feature type="transmembrane region" description="Helical" evidence="1">
    <location>
        <begin position="21"/>
        <end position="40"/>
    </location>
</feature>
<dbReference type="KEGG" id="erwi:GN242_19015"/>
<evidence type="ECO:0000313" key="3">
    <source>
        <dbReference type="Proteomes" id="UP000424752"/>
    </source>
</evidence>
<dbReference type="Proteomes" id="UP000424752">
    <property type="component" value="Chromosome"/>
</dbReference>
<dbReference type="RefSeq" id="WP_156288026.1">
    <property type="nucleotide sequence ID" value="NZ_CP046509.1"/>
</dbReference>
<proteinExistence type="predicted"/>
<sequence length="393" mass="43865">MPVNLKQIPGKLSQPVPPDKYRWMIVIVLITLIGFVISLSIWPKSNPTHSGWFWFCSLVIPLSVGVICFALKLLHHENERDRIFYWNQIYQEQYDQHVTLGQQAVGLMGVSYTTPNACNKLAAALLQGSSQLHTSYSSEVQKAITSAVLQPRPASLNKAAYQSRLEEVLAHVIRMLKPELSQFVDNLTIRIRHDGILSDDEIKTTWLRLFPPSYIVDELKVLTEGNGLMWLDEWLDDAQATLVISVEINLFLQPRHHQAESVSAILLASPGWLRRSGAAPLSLIHRPVSLIEVSESLSDVARWGKLSAGIPYTFWRTQVERQTLSDTLLAMDKQGFLHGCQGDNALDDLFGMPGSAVGNIALICASEHSVATTHAQWLLIGDQSPHMAIVRPV</sequence>
<reference evidence="2 3" key="1">
    <citation type="submission" date="2019-12" db="EMBL/GenBank/DDBJ databases">
        <title>Erwinia sp. nov., isolated from droppings of birds in the Qinghai-Tiebt plateau of China.</title>
        <authorList>
            <person name="Ge Y."/>
        </authorList>
    </citation>
    <scope>NUCLEOTIDE SEQUENCE [LARGE SCALE GENOMIC DNA]</scope>
    <source>
        <strain evidence="2 3">J780</strain>
    </source>
</reference>
<evidence type="ECO:0000256" key="1">
    <source>
        <dbReference type="SAM" id="Phobius"/>
    </source>
</evidence>
<organism evidence="2 3">
    <name type="scientific">Erwinia sorbitola</name>
    <dbReference type="NCBI Taxonomy" id="2681984"/>
    <lineage>
        <taxon>Bacteria</taxon>
        <taxon>Pseudomonadati</taxon>
        <taxon>Pseudomonadota</taxon>
        <taxon>Gammaproteobacteria</taxon>
        <taxon>Enterobacterales</taxon>
        <taxon>Erwiniaceae</taxon>
        <taxon>Erwinia</taxon>
    </lineage>
</organism>
<keyword evidence="1" id="KW-0812">Transmembrane</keyword>
<keyword evidence="1" id="KW-1133">Transmembrane helix</keyword>